<dbReference type="EMBL" id="MFJB01000054">
    <property type="protein sequence ID" value="OGF99693.1"/>
    <property type="molecule type" value="Genomic_DNA"/>
</dbReference>
<dbReference type="InterPro" id="IPR006674">
    <property type="entry name" value="HD_domain"/>
</dbReference>
<accession>A0A1F5YHY0</accession>
<dbReference type="AlphaFoldDB" id="A0A1F5YHY0"/>
<dbReference type="Gene3D" id="1.10.3210.10">
    <property type="entry name" value="Hypothetical protein af1432"/>
    <property type="match status" value="1"/>
</dbReference>
<dbReference type="SUPFAM" id="SSF109604">
    <property type="entry name" value="HD-domain/PDEase-like"/>
    <property type="match status" value="1"/>
</dbReference>
<sequence>MLKDYHHFKGNKLSRSEKIQRLVTQLILKSKIPDHKREDSIVWELKHHAGCVEVGRILAIKRNLDIEIAEIVCVLHDIYTIKTGKYANHAKKGAIIAKTILMETKEFKNKEISIICEAIAEHSNKQIYSDKPYVELVKDADVFECSLYQEAKGFYKLHKSGKVYREYVNRIRNVRRELGLSTNFIFRK</sequence>
<protein>
    <recommendedName>
        <fullName evidence="1">HD domain-containing protein</fullName>
    </recommendedName>
</protein>
<dbReference type="Pfam" id="PF01966">
    <property type="entry name" value="HD"/>
    <property type="match status" value="1"/>
</dbReference>
<evidence type="ECO:0000313" key="2">
    <source>
        <dbReference type="EMBL" id="OGF99693.1"/>
    </source>
</evidence>
<evidence type="ECO:0000259" key="1">
    <source>
        <dbReference type="Pfam" id="PF01966"/>
    </source>
</evidence>
<evidence type="ECO:0000313" key="3">
    <source>
        <dbReference type="Proteomes" id="UP000177396"/>
    </source>
</evidence>
<organism evidence="2 3">
    <name type="scientific">Candidatus Gottesmanbacteria bacterium RBG_16_38_7b</name>
    <dbReference type="NCBI Taxonomy" id="1798372"/>
    <lineage>
        <taxon>Bacteria</taxon>
        <taxon>Candidatus Gottesmaniibacteriota</taxon>
    </lineage>
</organism>
<reference evidence="2 3" key="1">
    <citation type="journal article" date="2016" name="Nat. Commun.">
        <title>Thousands of microbial genomes shed light on interconnected biogeochemical processes in an aquifer system.</title>
        <authorList>
            <person name="Anantharaman K."/>
            <person name="Brown C.T."/>
            <person name="Hug L.A."/>
            <person name="Sharon I."/>
            <person name="Castelle C.J."/>
            <person name="Probst A.J."/>
            <person name="Thomas B.C."/>
            <person name="Singh A."/>
            <person name="Wilkins M.J."/>
            <person name="Karaoz U."/>
            <person name="Brodie E.L."/>
            <person name="Williams K.H."/>
            <person name="Hubbard S.S."/>
            <person name="Banfield J.F."/>
        </authorList>
    </citation>
    <scope>NUCLEOTIDE SEQUENCE [LARGE SCALE GENOMIC DNA]</scope>
</reference>
<gene>
    <name evidence="2" type="ORF">A2153_00555</name>
</gene>
<proteinExistence type="predicted"/>
<comment type="caution">
    <text evidence="2">The sequence shown here is derived from an EMBL/GenBank/DDBJ whole genome shotgun (WGS) entry which is preliminary data.</text>
</comment>
<dbReference type="Proteomes" id="UP000177396">
    <property type="component" value="Unassembled WGS sequence"/>
</dbReference>
<feature type="domain" description="HD" evidence="1">
    <location>
        <begin position="46"/>
        <end position="144"/>
    </location>
</feature>
<name>A0A1F5YHY0_9BACT</name>